<comment type="caution">
    <text evidence="4">The sequence shown here is derived from an EMBL/GenBank/DDBJ whole genome shotgun (WGS) entry which is preliminary data.</text>
</comment>
<feature type="transmembrane region" description="Helical" evidence="3">
    <location>
        <begin position="221"/>
        <end position="239"/>
    </location>
</feature>
<protein>
    <submittedName>
        <fullName evidence="4">CDP-alcohol phosphatidyltransferase family protein</fullName>
    </submittedName>
</protein>
<keyword evidence="3" id="KW-0472">Membrane</keyword>
<dbReference type="InterPro" id="IPR000462">
    <property type="entry name" value="CDP-OH_P_trans"/>
</dbReference>
<evidence type="ECO:0000256" key="1">
    <source>
        <dbReference type="ARBA" id="ARBA00022679"/>
    </source>
</evidence>
<evidence type="ECO:0000256" key="2">
    <source>
        <dbReference type="RuleBase" id="RU003750"/>
    </source>
</evidence>
<keyword evidence="3" id="KW-0812">Transmembrane</keyword>
<organism evidence="4 5">
    <name type="scientific">Sphingomonas aurea</name>
    <dbReference type="NCBI Taxonomy" id="3063994"/>
    <lineage>
        <taxon>Bacteria</taxon>
        <taxon>Pseudomonadati</taxon>
        <taxon>Pseudomonadota</taxon>
        <taxon>Alphaproteobacteria</taxon>
        <taxon>Sphingomonadales</taxon>
        <taxon>Sphingomonadaceae</taxon>
        <taxon>Sphingomonas</taxon>
    </lineage>
</organism>
<feature type="transmembrane region" description="Helical" evidence="3">
    <location>
        <begin position="196"/>
        <end position="215"/>
    </location>
</feature>
<keyword evidence="5" id="KW-1185">Reference proteome</keyword>
<dbReference type="Proteomes" id="UP001230685">
    <property type="component" value="Unassembled WGS sequence"/>
</dbReference>
<feature type="transmembrane region" description="Helical" evidence="3">
    <location>
        <begin position="80"/>
        <end position="101"/>
    </location>
</feature>
<evidence type="ECO:0000313" key="4">
    <source>
        <dbReference type="EMBL" id="MDP1028365.1"/>
    </source>
</evidence>
<accession>A0ABT9EN30</accession>
<dbReference type="Gene3D" id="1.20.120.1760">
    <property type="match status" value="1"/>
</dbReference>
<dbReference type="RefSeq" id="WP_305174082.1">
    <property type="nucleotide sequence ID" value="NZ_JAUUDS010000008.1"/>
</dbReference>
<dbReference type="EMBL" id="JAUUDS010000008">
    <property type="protein sequence ID" value="MDP1028365.1"/>
    <property type="molecule type" value="Genomic_DNA"/>
</dbReference>
<reference evidence="4 5" key="1">
    <citation type="submission" date="2023-07" db="EMBL/GenBank/DDBJ databases">
        <authorList>
            <person name="Kim M.K."/>
        </authorList>
    </citation>
    <scope>NUCLEOTIDE SEQUENCE [LARGE SCALE GENOMIC DNA]</scope>
    <source>
        <strain evidence="4 5">KR1UV-12</strain>
    </source>
</reference>
<feature type="transmembrane region" description="Helical" evidence="3">
    <location>
        <begin position="47"/>
        <end position="68"/>
    </location>
</feature>
<dbReference type="Pfam" id="PF01066">
    <property type="entry name" value="CDP-OH_P_transf"/>
    <property type="match status" value="1"/>
</dbReference>
<evidence type="ECO:0000256" key="3">
    <source>
        <dbReference type="SAM" id="Phobius"/>
    </source>
</evidence>
<keyword evidence="1 2" id="KW-0808">Transferase</keyword>
<evidence type="ECO:0000313" key="5">
    <source>
        <dbReference type="Proteomes" id="UP001230685"/>
    </source>
</evidence>
<dbReference type="PROSITE" id="PS00379">
    <property type="entry name" value="CDP_ALCOHOL_P_TRANSF"/>
    <property type="match status" value="1"/>
</dbReference>
<keyword evidence="3" id="KW-1133">Transmembrane helix</keyword>
<comment type="similarity">
    <text evidence="2">Belongs to the CDP-alcohol phosphatidyltransferase class-I family.</text>
</comment>
<name>A0ABT9EN30_9SPHN</name>
<sequence length="269" mass="28885">MIHPLGRRLLPHAVAYRISANMVSITGLLIGTAAALCYARFDAWPFAVLGLVLSVAWLVADGLDGMIARATGTASPLGRALDGVCDHGVFILIYVAMALAVGTAQGWALAVVAGAAHAMQSNLYEGERARYHRRAKGIARLDGTAAATGPIVRAYDWLAGTPERLAMAFERRLASSADRKGLGARYAARAVAPMRLLALQTANVRVLAIFLACLLAEPRLFWWFEIGPLTLAAVIGLAWHRRVERHFIHSTHFAPADAPSGLFVKEQGQ</sequence>
<dbReference type="InterPro" id="IPR043130">
    <property type="entry name" value="CDP-OH_PTrfase_TM_dom"/>
</dbReference>
<dbReference type="InterPro" id="IPR048254">
    <property type="entry name" value="CDP_ALCOHOL_P_TRANSF_CS"/>
</dbReference>
<feature type="transmembrane region" description="Helical" evidence="3">
    <location>
        <begin position="20"/>
        <end position="41"/>
    </location>
</feature>
<gene>
    <name evidence="4" type="ORF">Q5H91_14165</name>
</gene>
<proteinExistence type="inferred from homology"/>